<dbReference type="PRINTS" id="PR01243">
    <property type="entry name" value="NUCDPKINASE"/>
</dbReference>
<feature type="domain" description="Nucleoside diphosphate kinase-like" evidence="13">
    <location>
        <begin position="14"/>
        <end position="153"/>
    </location>
</feature>
<comment type="caution">
    <text evidence="14">The sequence shown here is derived from an EMBL/GenBank/DDBJ whole genome shotgun (WGS) entry which is preliminary data.</text>
</comment>
<keyword evidence="9" id="KW-0546">Nucleotide metabolism</keyword>
<dbReference type="STRING" id="7165.A0NDT6"/>
<dbReference type="eggNOG" id="KOG0888">
    <property type="taxonomic scope" value="Eukaryota"/>
</dbReference>
<feature type="non-terminal residue" evidence="14">
    <location>
        <position position="1"/>
    </location>
</feature>
<dbReference type="SMART" id="SM00562">
    <property type="entry name" value="NDK"/>
    <property type="match status" value="1"/>
</dbReference>
<evidence type="ECO:0000256" key="11">
    <source>
        <dbReference type="RuleBase" id="RU004011"/>
    </source>
</evidence>
<dbReference type="VEuPathDB" id="VectorBase:AGAMI1_003057"/>
<evidence type="ECO:0000256" key="10">
    <source>
        <dbReference type="PROSITE-ProRule" id="PRU00706"/>
    </source>
</evidence>
<feature type="active site" description="Pros-phosphohistidine intermediate" evidence="10">
    <location>
        <position position="132"/>
    </location>
</feature>
<keyword evidence="7 12" id="KW-0067">ATP-binding</keyword>
<dbReference type="GO" id="GO:0046872">
    <property type="term" value="F:metal ion binding"/>
    <property type="evidence" value="ECO:0007669"/>
    <property type="project" value="UniProtKB-KW"/>
</dbReference>
<dbReference type="GO" id="GO:0004550">
    <property type="term" value="F:nucleoside diphosphate kinase activity"/>
    <property type="evidence" value="ECO:0007669"/>
    <property type="project" value="UniProtKB-EC"/>
</dbReference>
<dbReference type="EMBL" id="AAAB01008900">
    <property type="protein sequence ID" value="EAU76820.2"/>
    <property type="molecule type" value="Genomic_DNA"/>
</dbReference>
<name>A0NDT6_ANOGA</name>
<keyword evidence="6 12" id="KW-0418">Kinase</keyword>
<protein>
    <recommendedName>
        <fullName evidence="12">Nucleoside diphosphate kinase</fullName>
        <ecNumber evidence="12">2.7.4.6</ecNumber>
    </recommendedName>
</protein>
<dbReference type="GO" id="GO:0006241">
    <property type="term" value="P:CTP biosynthetic process"/>
    <property type="evidence" value="ECO:0007669"/>
    <property type="project" value="InterPro"/>
</dbReference>
<keyword evidence="5 12" id="KW-0547">Nucleotide-binding</keyword>
<evidence type="ECO:0000256" key="5">
    <source>
        <dbReference type="ARBA" id="ARBA00022741"/>
    </source>
</evidence>
<keyword evidence="2" id="KW-0963">Cytoplasm</keyword>
<dbReference type="OMA" id="YHRLTSF"/>
<reference evidence="14" key="2">
    <citation type="submission" date="2002-03" db="EMBL/GenBank/DDBJ databases">
        <authorList>
            <consortium name="The Anopheles Genome Sequencing Consortium"/>
        </authorList>
    </citation>
    <scope>NUCLEOTIDE SEQUENCE</scope>
    <source>
        <strain evidence="14">PEST</strain>
    </source>
</reference>
<dbReference type="GO" id="GO:0006183">
    <property type="term" value="P:GTP biosynthetic process"/>
    <property type="evidence" value="ECO:0007669"/>
    <property type="project" value="InterPro"/>
</dbReference>
<feature type="binding site" evidence="10">
    <location>
        <position position="119"/>
    </location>
    <ligand>
        <name>ATP</name>
        <dbReference type="ChEBI" id="CHEBI:30616"/>
    </ligand>
</feature>
<evidence type="ECO:0000256" key="1">
    <source>
        <dbReference type="ARBA" id="ARBA00008142"/>
    </source>
</evidence>
<reference evidence="14" key="1">
    <citation type="journal article" date="2002" name="Science">
        <title>The genome sequence of the malaria mosquito Anopheles gambiae.</title>
        <authorList>
            <person name="Holt R.A."/>
            <person name="Subramanian G.M."/>
            <person name="Halpern A."/>
            <person name="Sutton G.G."/>
            <person name="Charlab R."/>
            <person name="Nusskern D.R."/>
            <person name="Wincker P."/>
            <person name="Clark A.G."/>
            <person name="Ribeiro J.M."/>
            <person name="Wides R."/>
            <person name="Salzberg S.L."/>
            <person name="Loftus B."/>
            <person name="Yandell M."/>
            <person name="Majoros W.H."/>
            <person name="Rusch D.B."/>
            <person name="Lai Z."/>
            <person name="Kraft C.L."/>
            <person name="Abril J.F."/>
            <person name="Anthouard V."/>
            <person name="Arensburger P."/>
            <person name="Atkinson P.W."/>
            <person name="Baden H."/>
            <person name="de Berardinis V."/>
            <person name="Baldwin D."/>
            <person name="Benes V."/>
            <person name="Biedler J."/>
            <person name="Blass C."/>
            <person name="Bolanos R."/>
            <person name="Boscus D."/>
            <person name="Barnstead M."/>
            <person name="Cai S."/>
            <person name="Center A."/>
            <person name="Chaturverdi K."/>
            <person name="Christophides G.K."/>
            <person name="Chrystal M.A."/>
            <person name="Clamp M."/>
            <person name="Cravchik A."/>
            <person name="Curwen V."/>
            <person name="Dana A."/>
            <person name="Delcher A."/>
            <person name="Dew I."/>
            <person name="Evans C.A."/>
            <person name="Flanigan M."/>
            <person name="Grundschober-Freimoser A."/>
            <person name="Friedli L."/>
            <person name="Gu Z."/>
            <person name="Guan P."/>
            <person name="Guigo R."/>
            <person name="Hillenmeyer M.E."/>
            <person name="Hladun S.L."/>
            <person name="Hogan J.R."/>
            <person name="Hong Y.S."/>
            <person name="Hoover J."/>
            <person name="Jaillon O."/>
            <person name="Ke Z."/>
            <person name="Kodira C."/>
            <person name="Kokoza E."/>
            <person name="Koutsos A."/>
            <person name="Letunic I."/>
            <person name="Levitsky A."/>
            <person name="Liang Y."/>
            <person name="Lin J.J."/>
            <person name="Lobo N.F."/>
            <person name="Lopez J.R."/>
            <person name="Malek J.A."/>
            <person name="McIntosh T.C."/>
            <person name="Meister S."/>
            <person name="Miller J."/>
            <person name="Mobarry C."/>
            <person name="Mongin E."/>
            <person name="Murphy S.D."/>
            <person name="O'Brochta D.A."/>
            <person name="Pfannkoch C."/>
            <person name="Qi R."/>
            <person name="Regier M.A."/>
            <person name="Remington K."/>
            <person name="Shao H."/>
            <person name="Sharakhova M.V."/>
            <person name="Sitter C.D."/>
            <person name="Shetty J."/>
            <person name="Smith T.J."/>
            <person name="Strong R."/>
            <person name="Sun J."/>
            <person name="Thomasova D."/>
            <person name="Ton L.Q."/>
            <person name="Topalis P."/>
            <person name="Tu Z."/>
            <person name="Unger M.F."/>
            <person name="Walenz B."/>
            <person name="Wang A."/>
            <person name="Wang J."/>
            <person name="Wang M."/>
            <person name="Wang X."/>
            <person name="Woodford K.J."/>
            <person name="Wortman J.R."/>
            <person name="Wu M."/>
            <person name="Yao A."/>
            <person name="Zdobnov E.M."/>
            <person name="Zhang H."/>
            <person name="Zhao Q."/>
            <person name="Zhao S."/>
            <person name="Zhu S.C."/>
            <person name="Zhimulev I."/>
            <person name="Coluzzi M."/>
            <person name="della Torre A."/>
            <person name="Roth C.W."/>
            <person name="Louis C."/>
            <person name="Kalush F."/>
            <person name="Mural R.J."/>
            <person name="Myers E.W."/>
            <person name="Adams M.D."/>
            <person name="Smith H.O."/>
            <person name="Broder S."/>
            <person name="Gardner M.J."/>
            <person name="Fraser C.M."/>
            <person name="Birney E."/>
            <person name="Bork P."/>
            <person name="Brey P.T."/>
            <person name="Venter J.C."/>
            <person name="Weissenbach J."/>
            <person name="Kafatos F.C."/>
            <person name="Collins F.H."/>
            <person name="Hoffman S.L."/>
        </authorList>
    </citation>
    <scope>NUCLEOTIDE SEQUENCE [LARGE SCALE GENOMIC DNA]</scope>
    <source>
        <strain evidence="14">PEST</strain>
    </source>
</reference>
<reference evidence="14" key="4">
    <citation type="journal article" date="2007" name="Genome Biol.">
        <title>Update of the Anopheles gambiae PEST genome assembly.</title>
        <authorList>
            <person name="Sharakhova M.V."/>
            <person name="Hammond M.P."/>
            <person name="Lobo N.F."/>
            <person name="Krzywinski J."/>
            <person name="Unger M.F."/>
            <person name="Hillenmeyer M.E."/>
            <person name="Bruggner R.V."/>
            <person name="Birney E."/>
            <person name="Collins F.H."/>
        </authorList>
    </citation>
    <scope>NUCLEOTIDE SEQUENCE</scope>
    <source>
        <strain evidence="14">PEST</strain>
    </source>
</reference>
<dbReference type="EC" id="2.7.4.6" evidence="12"/>
<dbReference type="SUPFAM" id="SSF54919">
    <property type="entry name" value="Nucleoside diphosphate kinase, NDK"/>
    <property type="match status" value="1"/>
</dbReference>
<keyword evidence="3 12" id="KW-0808">Transferase</keyword>
<sequence>GIEIALSAAANRNEMITLAIVKPHCLKNPIAYQTIQQMLIESGLKVVARKRINLSRDEAEKFYEEHRNKFFFRRLVSLMTSGPSEVVLLSGNDAIQQWRNLMGPTKVLKSVYSHPACIRSCFGLTDTRNATHGSDSEQSVMIERQFFFGDATQ</sequence>
<dbReference type="InterPro" id="IPR034907">
    <property type="entry name" value="NDK-like_dom"/>
</dbReference>
<dbReference type="VEuPathDB" id="VectorBase:AGAP005123"/>
<dbReference type="PROSITE" id="PS51374">
    <property type="entry name" value="NDPK_LIKE"/>
    <property type="match status" value="1"/>
</dbReference>
<dbReference type="KEGG" id="aga:4576191"/>
<dbReference type="InterPro" id="IPR023005">
    <property type="entry name" value="Nucleoside_diP_kinase_AS"/>
</dbReference>
<evidence type="ECO:0000256" key="2">
    <source>
        <dbReference type="ARBA" id="ARBA00022490"/>
    </source>
</evidence>
<dbReference type="AlphaFoldDB" id="A0NDT6"/>
<dbReference type="InParanoid" id="A0NDT6"/>
<evidence type="ECO:0000313" key="14">
    <source>
        <dbReference type="EMBL" id="EAU76820.2"/>
    </source>
</evidence>
<dbReference type="Pfam" id="PF00334">
    <property type="entry name" value="NDK"/>
    <property type="match status" value="1"/>
</dbReference>
<feature type="binding site" evidence="10">
    <location>
        <position position="99"/>
    </location>
    <ligand>
        <name>ATP</name>
        <dbReference type="ChEBI" id="CHEBI:30616"/>
    </ligand>
</feature>
<comment type="similarity">
    <text evidence="1 10 11">Belongs to the NDK family.</text>
</comment>
<dbReference type="InterPro" id="IPR036850">
    <property type="entry name" value="NDK-like_dom_sf"/>
</dbReference>
<keyword evidence="4" id="KW-0479">Metal-binding</keyword>
<dbReference type="Gene3D" id="3.30.70.141">
    <property type="entry name" value="Nucleoside diphosphate kinase-like domain"/>
    <property type="match status" value="1"/>
</dbReference>
<accession>A0NDT6</accession>
<evidence type="ECO:0000256" key="9">
    <source>
        <dbReference type="ARBA" id="ARBA00023080"/>
    </source>
</evidence>
<dbReference type="GO" id="GO:0005524">
    <property type="term" value="F:ATP binding"/>
    <property type="evidence" value="ECO:0007669"/>
    <property type="project" value="UniProtKB-KW"/>
</dbReference>
<feature type="binding site" evidence="10">
    <location>
        <position position="22"/>
    </location>
    <ligand>
        <name>ATP</name>
        <dbReference type="ChEBI" id="CHEBI:30616"/>
    </ligand>
</feature>
<gene>
    <name evidence="14" type="ORF">AgaP_AGAP005123</name>
</gene>
<evidence type="ECO:0000256" key="7">
    <source>
        <dbReference type="ARBA" id="ARBA00022840"/>
    </source>
</evidence>
<keyword evidence="8" id="KW-0460">Magnesium</keyword>
<comment type="catalytic activity">
    <reaction evidence="12">
        <text>a 2'-deoxyribonucleoside 5'-diphosphate + ATP = a 2'-deoxyribonucleoside 5'-triphosphate + ADP</text>
        <dbReference type="Rhea" id="RHEA:44640"/>
        <dbReference type="ChEBI" id="CHEBI:30616"/>
        <dbReference type="ChEBI" id="CHEBI:61560"/>
        <dbReference type="ChEBI" id="CHEBI:73316"/>
        <dbReference type="ChEBI" id="CHEBI:456216"/>
        <dbReference type="EC" id="2.7.4.6"/>
    </reaction>
</comment>
<dbReference type="PaxDb" id="7165-AGAP005123-PA"/>
<reference evidence="14" key="3">
    <citation type="journal article" date="2004" name="Trends Parasitol.">
        <title>The Anopheles gambiae genome: an update.</title>
        <authorList>
            <person name="Mongin E."/>
            <person name="Louis C."/>
            <person name="Holt R.A."/>
            <person name="Birney E."/>
            <person name="Collins F.H."/>
        </authorList>
    </citation>
    <scope>NUCLEOTIDE SEQUENCE</scope>
    <source>
        <strain evidence="14">PEST</strain>
    </source>
</reference>
<proteinExistence type="inferred from homology"/>
<dbReference type="HOGENOM" id="CLU_060216_8_0_1"/>
<dbReference type="InterPro" id="IPR001564">
    <property type="entry name" value="Nucleoside_diP_kinase"/>
</dbReference>
<feature type="binding site" evidence="10">
    <location>
        <position position="129"/>
    </location>
    <ligand>
        <name>ATP</name>
        <dbReference type="ChEBI" id="CHEBI:30616"/>
    </ligand>
</feature>
<evidence type="ECO:0000259" key="13">
    <source>
        <dbReference type="SMART" id="SM00562"/>
    </source>
</evidence>
<dbReference type="PANTHER" id="PTHR46161:SF3">
    <property type="entry name" value="NUCLEOSIDE DIPHOSPHATE KINASE DDB_G0292928-RELATED"/>
    <property type="match status" value="1"/>
</dbReference>
<dbReference type="PANTHER" id="PTHR46161">
    <property type="entry name" value="NUCLEOSIDE DIPHOSPHATE KINASE"/>
    <property type="match status" value="1"/>
</dbReference>
<dbReference type="PROSITE" id="PS00469">
    <property type="entry name" value="NDPK"/>
    <property type="match status" value="1"/>
</dbReference>
<evidence type="ECO:0000256" key="8">
    <source>
        <dbReference type="ARBA" id="ARBA00022842"/>
    </source>
</evidence>
<evidence type="ECO:0000256" key="3">
    <source>
        <dbReference type="ARBA" id="ARBA00022679"/>
    </source>
</evidence>
<feature type="binding site" evidence="10">
    <location>
        <position position="71"/>
    </location>
    <ligand>
        <name>ATP</name>
        <dbReference type="ChEBI" id="CHEBI:30616"/>
    </ligand>
</feature>
<feature type="binding site" evidence="10">
    <location>
        <position position="105"/>
    </location>
    <ligand>
        <name>ATP</name>
        <dbReference type="ChEBI" id="CHEBI:30616"/>
    </ligand>
</feature>
<reference evidence="14" key="5">
    <citation type="submission" date="2011-05" db="EMBL/GenBank/DDBJ databases">
        <authorList>
            <consortium name="VectorBase"/>
        </authorList>
    </citation>
    <scope>NUCLEOTIDE SEQUENCE</scope>
    <source>
        <strain evidence="14">PEST</strain>
    </source>
</reference>
<dbReference type="FunCoup" id="A0NDT6">
    <property type="interactions" value="2098"/>
</dbReference>
<dbReference type="PhylomeDB" id="A0NDT6"/>
<organism evidence="14">
    <name type="scientific">Anopheles gambiae</name>
    <name type="common">African malaria mosquito</name>
    <dbReference type="NCBI Taxonomy" id="7165"/>
    <lineage>
        <taxon>Eukaryota</taxon>
        <taxon>Metazoa</taxon>
        <taxon>Ecdysozoa</taxon>
        <taxon>Arthropoda</taxon>
        <taxon>Hexapoda</taxon>
        <taxon>Insecta</taxon>
        <taxon>Pterygota</taxon>
        <taxon>Neoptera</taxon>
        <taxon>Endopterygota</taxon>
        <taxon>Diptera</taxon>
        <taxon>Nematocera</taxon>
        <taxon>Culicoidea</taxon>
        <taxon>Culicidae</taxon>
        <taxon>Anophelinae</taxon>
        <taxon>Anopheles</taxon>
    </lineage>
</organism>
<dbReference type="GO" id="GO:0006228">
    <property type="term" value="P:UTP biosynthetic process"/>
    <property type="evidence" value="ECO:0007669"/>
    <property type="project" value="InterPro"/>
</dbReference>
<evidence type="ECO:0000256" key="6">
    <source>
        <dbReference type="ARBA" id="ARBA00022777"/>
    </source>
</evidence>
<evidence type="ECO:0000256" key="12">
    <source>
        <dbReference type="RuleBase" id="RU004013"/>
    </source>
</evidence>
<evidence type="ECO:0000256" key="4">
    <source>
        <dbReference type="ARBA" id="ARBA00022723"/>
    </source>
</evidence>